<dbReference type="KEGG" id="mbah:HYN46_12685"/>
<evidence type="ECO:0000313" key="2">
    <source>
        <dbReference type="Proteomes" id="UP000253940"/>
    </source>
</evidence>
<dbReference type="RefSeq" id="WP_114899718.1">
    <property type="nucleotide sequence ID" value="NZ_CP031222.1"/>
</dbReference>
<keyword evidence="2" id="KW-1185">Reference proteome</keyword>
<dbReference type="Proteomes" id="UP000253940">
    <property type="component" value="Chromosome"/>
</dbReference>
<name>A0A345P8K1_9GAMM</name>
<reference evidence="1 2" key="1">
    <citation type="submission" date="2018-07" db="EMBL/GenBank/DDBJ databases">
        <title>Genome sequencing of Moraxellaceae gen. HYN0046.</title>
        <authorList>
            <person name="Kim M."/>
            <person name="Yi H."/>
        </authorList>
    </citation>
    <scope>NUCLEOTIDE SEQUENCE [LARGE SCALE GENOMIC DNA]</scope>
    <source>
        <strain evidence="1 2">HYN0046</strain>
    </source>
</reference>
<organism evidence="1 2">
    <name type="scientific">Aquirhabdus parva</name>
    <dbReference type="NCBI Taxonomy" id="2283318"/>
    <lineage>
        <taxon>Bacteria</taxon>
        <taxon>Pseudomonadati</taxon>
        <taxon>Pseudomonadota</taxon>
        <taxon>Gammaproteobacteria</taxon>
        <taxon>Moraxellales</taxon>
        <taxon>Moraxellaceae</taxon>
        <taxon>Aquirhabdus</taxon>
    </lineage>
</organism>
<sequence>MMNLATEALAYKKALLWNVVTLPEVIQWADHLITVEDNPDPQLYEISLANNNHQANDALTELTKEASILDVTYKIIEMLARKASKNDINYKFTADILYRMACENFILDEDSQFEMSRLTDALYLAEEKIYGDPEEIKTEIRQFLNQYATKK</sequence>
<accession>A0A345P8K1</accession>
<dbReference type="AlphaFoldDB" id="A0A345P8K1"/>
<proteinExistence type="predicted"/>
<gene>
    <name evidence="1" type="ORF">HYN46_12685</name>
</gene>
<evidence type="ECO:0000313" key="1">
    <source>
        <dbReference type="EMBL" id="AXI03610.1"/>
    </source>
</evidence>
<dbReference type="EMBL" id="CP031222">
    <property type="protein sequence ID" value="AXI03610.1"/>
    <property type="molecule type" value="Genomic_DNA"/>
</dbReference>
<protein>
    <submittedName>
        <fullName evidence="1">Uncharacterized protein</fullName>
    </submittedName>
</protein>
<dbReference type="OrthoDB" id="2733321at2"/>